<dbReference type="InterPro" id="IPR020449">
    <property type="entry name" value="Tscrpt_reg_AraC-type_HTH"/>
</dbReference>
<dbReference type="CDD" id="cd17536">
    <property type="entry name" value="REC_YesN-like"/>
    <property type="match status" value="1"/>
</dbReference>
<evidence type="ECO:0000313" key="8">
    <source>
        <dbReference type="Proteomes" id="UP000262939"/>
    </source>
</evidence>
<dbReference type="Gene3D" id="3.40.50.2300">
    <property type="match status" value="1"/>
</dbReference>
<dbReference type="InterPro" id="IPR009057">
    <property type="entry name" value="Homeodomain-like_sf"/>
</dbReference>
<dbReference type="SMART" id="SM00448">
    <property type="entry name" value="REC"/>
    <property type="match status" value="1"/>
</dbReference>
<dbReference type="RefSeq" id="WP_117321028.1">
    <property type="nucleotide sequence ID" value="NZ_QVTD01000003.1"/>
</dbReference>
<dbReference type="GO" id="GO:0000160">
    <property type="term" value="P:phosphorelay signal transduction system"/>
    <property type="evidence" value="ECO:0007669"/>
    <property type="project" value="InterPro"/>
</dbReference>
<feature type="modified residue" description="4-aspartylphosphate" evidence="4">
    <location>
        <position position="53"/>
    </location>
</feature>
<dbReference type="PROSITE" id="PS01124">
    <property type="entry name" value="HTH_ARAC_FAMILY_2"/>
    <property type="match status" value="1"/>
</dbReference>
<keyword evidence="2" id="KW-0238">DNA-binding</keyword>
<dbReference type="Pfam" id="PF00072">
    <property type="entry name" value="Response_reg"/>
    <property type="match status" value="1"/>
</dbReference>
<reference evidence="7 8" key="1">
    <citation type="submission" date="2018-08" db="EMBL/GenBank/DDBJ databases">
        <title>Bacillus chawlae sp. nov., Bacillus glennii sp. nov., and Bacillus saganii sp. nov. Isolated from the Vehicle Assembly Building at Kennedy Space Center where the Viking Spacecraft were Assembled.</title>
        <authorList>
            <person name="Seuylemezian A."/>
            <person name="Vaishampayan P."/>
        </authorList>
    </citation>
    <scope>NUCLEOTIDE SEQUENCE [LARGE SCALE GENOMIC DNA]</scope>
    <source>
        <strain evidence="7 8">V44-8</strain>
    </source>
</reference>
<dbReference type="Proteomes" id="UP000262939">
    <property type="component" value="Unassembled WGS sequence"/>
</dbReference>
<dbReference type="SUPFAM" id="SSF52172">
    <property type="entry name" value="CheY-like"/>
    <property type="match status" value="1"/>
</dbReference>
<sequence length="233" mass="27174">MRILIVDDEPLELEQLRYLIREKYPLCEIKEAEDAAVAKRLLADYSFQLALIDIHLPGEDGLNLCAYIKENYKTECMMITAYQEFDYARRSIKLQVMDYLTKPVIAKELYQALDHYISHFGGNHLSPEINQVMEHIHQHYACKLNLQELGSFIHVSPSYLSRKFTEETGKNFQEYVVEFRIEKAKELIKQNPFLSMGIIAERTGFSSQNHFSTSFKKYTGVSPSVYKEKEKNV</sequence>
<dbReference type="Pfam" id="PF12833">
    <property type="entry name" value="HTH_18"/>
    <property type="match status" value="1"/>
</dbReference>
<proteinExistence type="predicted"/>
<dbReference type="PANTHER" id="PTHR43280:SF28">
    <property type="entry name" value="HTH-TYPE TRANSCRIPTIONAL ACTIVATOR RHAS"/>
    <property type="match status" value="1"/>
</dbReference>
<keyword evidence="1" id="KW-0805">Transcription regulation</keyword>
<dbReference type="PANTHER" id="PTHR43280">
    <property type="entry name" value="ARAC-FAMILY TRANSCRIPTIONAL REGULATOR"/>
    <property type="match status" value="1"/>
</dbReference>
<evidence type="ECO:0000256" key="2">
    <source>
        <dbReference type="ARBA" id="ARBA00023125"/>
    </source>
</evidence>
<organism evidence="7 8">
    <name type="scientific">Peribacillus glennii</name>
    <dbReference type="NCBI Taxonomy" id="2303991"/>
    <lineage>
        <taxon>Bacteria</taxon>
        <taxon>Bacillati</taxon>
        <taxon>Bacillota</taxon>
        <taxon>Bacilli</taxon>
        <taxon>Bacillales</taxon>
        <taxon>Bacillaceae</taxon>
        <taxon>Peribacillus</taxon>
    </lineage>
</organism>
<keyword evidence="3" id="KW-0804">Transcription</keyword>
<feature type="domain" description="HTH araC/xylS-type" evidence="5">
    <location>
        <begin position="130"/>
        <end position="229"/>
    </location>
</feature>
<comment type="caution">
    <text evidence="7">The sequence shown here is derived from an EMBL/GenBank/DDBJ whole genome shotgun (WGS) entry which is preliminary data.</text>
</comment>
<dbReference type="SMART" id="SM00342">
    <property type="entry name" value="HTH_ARAC"/>
    <property type="match status" value="1"/>
</dbReference>
<name>A0A372LFV3_9BACI</name>
<accession>A0A372LFV3</accession>
<evidence type="ECO:0000259" key="5">
    <source>
        <dbReference type="PROSITE" id="PS01124"/>
    </source>
</evidence>
<dbReference type="Gene3D" id="1.10.10.60">
    <property type="entry name" value="Homeodomain-like"/>
    <property type="match status" value="2"/>
</dbReference>
<dbReference type="InterPro" id="IPR011006">
    <property type="entry name" value="CheY-like_superfamily"/>
</dbReference>
<protein>
    <submittedName>
        <fullName evidence="7">Response regulator</fullName>
    </submittedName>
</protein>
<keyword evidence="8" id="KW-1185">Reference proteome</keyword>
<dbReference type="PROSITE" id="PS00041">
    <property type="entry name" value="HTH_ARAC_FAMILY_1"/>
    <property type="match status" value="1"/>
</dbReference>
<dbReference type="OrthoDB" id="9788446at2"/>
<dbReference type="GO" id="GO:0003700">
    <property type="term" value="F:DNA-binding transcription factor activity"/>
    <property type="evidence" value="ECO:0007669"/>
    <property type="project" value="InterPro"/>
</dbReference>
<dbReference type="EMBL" id="QVTD01000003">
    <property type="protein sequence ID" value="RFU64852.1"/>
    <property type="molecule type" value="Genomic_DNA"/>
</dbReference>
<evidence type="ECO:0000256" key="3">
    <source>
        <dbReference type="ARBA" id="ARBA00023163"/>
    </source>
</evidence>
<dbReference type="PROSITE" id="PS50110">
    <property type="entry name" value="RESPONSE_REGULATORY"/>
    <property type="match status" value="1"/>
</dbReference>
<dbReference type="AlphaFoldDB" id="A0A372LFV3"/>
<evidence type="ECO:0000256" key="1">
    <source>
        <dbReference type="ARBA" id="ARBA00023015"/>
    </source>
</evidence>
<dbReference type="InterPro" id="IPR018062">
    <property type="entry name" value="HTH_AraC-typ_CS"/>
</dbReference>
<keyword evidence="4" id="KW-0597">Phosphoprotein</keyword>
<gene>
    <name evidence="7" type="ORF">D0466_02710</name>
</gene>
<dbReference type="PRINTS" id="PR00032">
    <property type="entry name" value="HTHARAC"/>
</dbReference>
<evidence type="ECO:0000313" key="7">
    <source>
        <dbReference type="EMBL" id="RFU64852.1"/>
    </source>
</evidence>
<feature type="domain" description="Response regulatory" evidence="6">
    <location>
        <begin position="2"/>
        <end position="117"/>
    </location>
</feature>
<dbReference type="SUPFAM" id="SSF46689">
    <property type="entry name" value="Homeodomain-like"/>
    <property type="match status" value="2"/>
</dbReference>
<dbReference type="InterPro" id="IPR018060">
    <property type="entry name" value="HTH_AraC"/>
</dbReference>
<dbReference type="InterPro" id="IPR001789">
    <property type="entry name" value="Sig_transdc_resp-reg_receiver"/>
</dbReference>
<evidence type="ECO:0000256" key="4">
    <source>
        <dbReference type="PROSITE-ProRule" id="PRU00169"/>
    </source>
</evidence>
<evidence type="ECO:0000259" key="6">
    <source>
        <dbReference type="PROSITE" id="PS50110"/>
    </source>
</evidence>
<dbReference type="GO" id="GO:0043565">
    <property type="term" value="F:sequence-specific DNA binding"/>
    <property type="evidence" value="ECO:0007669"/>
    <property type="project" value="InterPro"/>
</dbReference>